<keyword evidence="1" id="KW-0175">Coiled coil</keyword>
<comment type="caution">
    <text evidence="4">The sequence shown here is derived from an EMBL/GenBank/DDBJ whole genome shotgun (WGS) entry which is preliminary data.</text>
</comment>
<name>A0ABD2N5F6_9CUCU</name>
<dbReference type="Proteomes" id="UP001516400">
    <property type="component" value="Unassembled WGS sequence"/>
</dbReference>
<evidence type="ECO:0000313" key="5">
    <source>
        <dbReference type="Proteomes" id="UP001516400"/>
    </source>
</evidence>
<dbReference type="InterPro" id="IPR016024">
    <property type="entry name" value="ARM-type_fold"/>
</dbReference>
<evidence type="ECO:0000256" key="1">
    <source>
        <dbReference type="SAM" id="Coils"/>
    </source>
</evidence>
<feature type="compositionally biased region" description="Basic and acidic residues" evidence="2">
    <location>
        <begin position="198"/>
        <end position="209"/>
    </location>
</feature>
<dbReference type="InterPro" id="IPR011989">
    <property type="entry name" value="ARM-like"/>
</dbReference>
<dbReference type="SMART" id="SM01139">
    <property type="entry name" value="Drf_FH3"/>
    <property type="match status" value="1"/>
</dbReference>
<proteinExistence type="predicted"/>
<dbReference type="InterPro" id="IPR014768">
    <property type="entry name" value="GBD/FH3_dom"/>
</dbReference>
<dbReference type="Pfam" id="PF06367">
    <property type="entry name" value="Drf_FH3"/>
    <property type="match status" value="1"/>
</dbReference>
<feature type="region of interest" description="Disordered" evidence="2">
    <location>
        <begin position="198"/>
        <end position="227"/>
    </location>
</feature>
<dbReference type="EMBL" id="JABFTP020000062">
    <property type="protein sequence ID" value="KAL3273794.1"/>
    <property type="molecule type" value="Genomic_DNA"/>
</dbReference>
<evidence type="ECO:0000313" key="4">
    <source>
        <dbReference type="EMBL" id="KAL3273794.1"/>
    </source>
</evidence>
<accession>A0ABD2N5F6</accession>
<protein>
    <recommendedName>
        <fullName evidence="3">GBD/FH3 domain-containing protein</fullName>
    </recommendedName>
</protein>
<dbReference type="SUPFAM" id="SSF48371">
    <property type="entry name" value="ARM repeat"/>
    <property type="match status" value="1"/>
</dbReference>
<dbReference type="Gene3D" id="1.25.10.10">
    <property type="entry name" value="Leucine-rich Repeat Variant"/>
    <property type="match status" value="1"/>
</dbReference>
<organism evidence="4 5">
    <name type="scientific">Cryptolaemus montrouzieri</name>
    <dbReference type="NCBI Taxonomy" id="559131"/>
    <lineage>
        <taxon>Eukaryota</taxon>
        <taxon>Metazoa</taxon>
        <taxon>Ecdysozoa</taxon>
        <taxon>Arthropoda</taxon>
        <taxon>Hexapoda</taxon>
        <taxon>Insecta</taxon>
        <taxon>Pterygota</taxon>
        <taxon>Neoptera</taxon>
        <taxon>Endopterygota</taxon>
        <taxon>Coleoptera</taxon>
        <taxon>Polyphaga</taxon>
        <taxon>Cucujiformia</taxon>
        <taxon>Coccinelloidea</taxon>
        <taxon>Coccinellidae</taxon>
        <taxon>Scymninae</taxon>
        <taxon>Scymnini</taxon>
        <taxon>Cryptolaemus</taxon>
    </lineage>
</organism>
<dbReference type="AlphaFoldDB" id="A0ABD2N5F6"/>
<dbReference type="PANTHER" id="PTHR45857">
    <property type="entry name" value="FORMIN-LIKE PROTEIN"/>
    <property type="match status" value="1"/>
</dbReference>
<reference evidence="4 5" key="1">
    <citation type="journal article" date="2021" name="BMC Biol.">
        <title>Horizontally acquired antibacterial genes associated with adaptive radiation of ladybird beetles.</title>
        <authorList>
            <person name="Li H.S."/>
            <person name="Tang X.F."/>
            <person name="Huang Y.H."/>
            <person name="Xu Z.Y."/>
            <person name="Chen M.L."/>
            <person name="Du X.Y."/>
            <person name="Qiu B.Y."/>
            <person name="Chen P.T."/>
            <person name="Zhang W."/>
            <person name="Slipinski A."/>
            <person name="Escalona H.E."/>
            <person name="Waterhouse R.M."/>
            <person name="Zwick A."/>
            <person name="Pang H."/>
        </authorList>
    </citation>
    <scope>NUCLEOTIDE SEQUENCE [LARGE SCALE GENOMIC DNA]</scope>
    <source>
        <strain evidence="4">SYSU2018</strain>
    </source>
</reference>
<dbReference type="PROSITE" id="PS51232">
    <property type="entry name" value="GBD_FH3"/>
    <property type="match status" value="1"/>
</dbReference>
<sequence length="620" mass="70880">MSNVNKSRILALQLLSKVCEESMNGHSAVSEALSTLRLRFGEPVRFRFLVGILNSTGAQGELLAAGMKFINSFVASAPTPQKKLYIQAELEQAGFDIAIIKKNIIGNTDVTDKIFEELQDWEKNHVDIETLTIRAESAEKENDSLRDKILLLERKVQILQEEKTILMSLEQCLKDKCKDLQSEVTSLRSGDSRRQDYFIEKGDISKTDDEGISSSERSSSPDEGDTIDQKQASYDLYRIQCCTLPLGSQKADSTETRVYDEEETTIEEVMKEFQNIINDAESENFMKDQRKQEHQRRQVEQAQVAGKIQMEMNPPRLDDYSVKDNFRKDYSQLERKSKSLVHLFMPNECYDYENLNNKGLFFGNMYTSDDDTDSSLSNYRWRISNIERQPAVISSSEDNTVNLTIKDNCSHTCAQNVKRSESFKHLPKPEYTKSNVSPSSYSNSHITVSCQRNNYNYEDFNTQKMKSKSLDRIDDGLETLVDIVVTDPKTSRYTATRTKSDSGNATSISRSISHVFINPPKEFRNRVNSYSEEKQKMFLPTRDQVEVPYYFPRVQEKMSNPNSAFLIKRGHTNAGLYSGQVYRDSTVSRRESRSTRDSLPIFTSVSKSSSRVTDLPSGLY</sequence>
<keyword evidence="5" id="KW-1185">Reference proteome</keyword>
<dbReference type="InterPro" id="IPR010472">
    <property type="entry name" value="FH3_dom"/>
</dbReference>
<evidence type="ECO:0000259" key="3">
    <source>
        <dbReference type="PROSITE" id="PS51232"/>
    </source>
</evidence>
<feature type="domain" description="GBD/FH3" evidence="3">
    <location>
        <begin position="1"/>
        <end position="205"/>
    </location>
</feature>
<feature type="coiled-coil region" evidence="1">
    <location>
        <begin position="128"/>
        <end position="162"/>
    </location>
</feature>
<evidence type="ECO:0000256" key="2">
    <source>
        <dbReference type="SAM" id="MobiDB-lite"/>
    </source>
</evidence>
<dbReference type="PANTHER" id="PTHR45857:SF9">
    <property type="entry name" value="MULTIPLE WING HAIRS, ISOFORM C"/>
    <property type="match status" value="1"/>
</dbReference>
<gene>
    <name evidence="4" type="ORF">HHI36_015222</name>
</gene>
<dbReference type="InterPro" id="IPR043592">
    <property type="entry name" value="FMNL_animal"/>
</dbReference>